<sequence length="91" mass="10235">MDLDGGKGKHIQSLLHMTNTPGVPQVMERDQVTLMLERVSATLRISNYFIENRLVGSSECGVVSCDRDTCISYELQHHNTAWRSVPCLMNV</sequence>
<protein>
    <submittedName>
        <fullName evidence="1">Uncharacterized protein</fullName>
    </submittedName>
</protein>
<keyword evidence="2" id="KW-1185">Reference proteome</keyword>
<evidence type="ECO:0000313" key="2">
    <source>
        <dbReference type="Proteomes" id="UP000324222"/>
    </source>
</evidence>
<evidence type="ECO:0000313" key="1">
    <source>
        <dbReference type="EMBL" id="MPC30246.1"/>
    </source>
</evidence>
<reference evidence="1 2" key="1">
    <citation type="submission" date="2019-05" db="EMBL/GenBank/DDBJ databases">
        <title>Another draft genome of Portunus trituberculatus and its Hox gene families provides insights of decapod evolution.</title>
        <authorList>
            <person name="Jeong J.-H."/>
            <person name="Song I."/>
            <person name="Kim S."/>
            <person name="Choi T."/>
            <person name="Kim D."/>
            <person name="Ryu S."/>
            <person name="Kim W."/>
        </authorList>
    </citation>
    <scope>NUCLEOTIDE SEQUENCE [LARGE SCALE GENOMIC DNA]</scope>
    <source>
        <tissue evidence="1">Muscle</tissue>
    </source>
</reference>
<dbReference type="EMBL" id="VSRR010002218">
    <property type="protein sequence ID" value="MPC30246.1"/>
    <property type="molecule type" value="Genomic_DNA"/>
</dbReference>
<proteinExistence type="predicted"/>
<dbReference type="Proteomes" id="UP000324222">
    <property type="component" value="Unassembled WGS sequence"/>
</dbReference>
<organism evidence="1 2">
    <name type="scientific">Portunus trituberculatus</name>
    <name type="common">Swimming crab</name>
    <name type="synonym">Neptunus trituberculatus</name>
    <dbReference type="NCBI Taxonomy" id="210409"/>
    <lineage>
        <taxon>Eukaryota</taxon>
        <taxon>Metazoa</taxon>
        <taxon>Ecdysozoa</taxon>
        <taxon>Arthropoda</taxon>
        <taxon>Crustacea</taxon>
        <taxon>Multicrustacea</taxon>
        <taxon>Malacostraca</taxon>
        <taxon>Eumalacostraca</taxon>
        <taxon>Eucarida</taxon>
        <taxon>Decapoda</taxon>
        <taxon>Pleocyemata</taxon>
        <taxon>Brachyura</taxon>
        <taxon>Eubrachyura</taxon>
        <taxon>Portunoidea</taxon>
        <taxon>Portunidae</taxon>
        <taxon>Portuninae</taxon>
        <taxon>Portunus</taxon>
    </lineage>
</organism>
<comment type="caution">
    <text evidence="1">The sequence shown here is derived from an EMBL/GenBank/DDBJ whole genome shotgun (WGS) entry which is preliminary data.</text>
</comment>
<gene>
    <name evidence="1" type="ORF">E2C01_023506</name>
</gene>
<dbReference type="AlphaFoldDB" id="A0A5B7EAQ5"/>
<accession>A0A5B7EAQ5</accession>
<name>A0A5B7EAQ5_PORTR</name>